<dbReference type="GO" id="GO:0032259">
    <property type="term" value="P:methylation"/>
    <property type="evidence" value="ECO:0007669"/>
    <property type="project" value="UniProtKB-KW"/>
</dbReference>
<dbReference type="AlphaFoldDB" id="A0A6I9RCH7"/>
<dbReference type="NCBIfam" id="TIGR01469">
    <property type="entry name" value="cobA_cysG_Cterm"/>
    <property type="match status" value="1"/>
</dbReference>
<evidence type="ECO:0000313" key="8">
    <source>
        <dbReference type="Proteomes" id="UP000504607"/>
    </source>
</evidence>
<dbReference type="InterPro" id="IPR050161">
    <property type="entry name" value="Siro_Cobalamin_biosynth"/>
</dbReference>
<keyword evidence="2 6" id="KW-0489">Methyltransferase</keyword>
<dbReference type="InterPro" id="IPR003043">
    <property type="entry name" value="Uropor_MeTrfase_CS"/>
</dbReference>
<dbReference type="GeneID" id="105047195"/>
<feature type="domain" description="Tetrapyrrole methylase" evidence="7">
    <location>
        <begin position="132"/>
        <end position="343"/>
    </location>
</feature>
<dbReference type="InterPro" id="IPR006366">
    <property type="entry name" value="CobA/CysG_C"/>
</dbReference>
<accession>A0A6I9RCH7</accession>
<dbReference type="OrthoDB" id="508204at2759"/>
<dbReference type="InterPro" id="IPR014777">
    <property type="entry name" value="4pyrrole_Mease_sub1"/>
</dbReference>
<dbReference type="NCBIfam" id="NF004790">
    <property type="entry name" value="PRK06136.1"/>
    <property type="match status" value="1"/>
</dbReference>
<evidence type="ECO:0000256" key="6">
    <source>
        <dbReference type="RuleBase" id="RU003960"/>
    </source>
</evidence>
<dbReference type="FunCoup" id="A0A6I9RCH7">
    <property type="interactions" value="47"/>
</dbReference>
<dbReference type="RefSeq" id="XP_010924315.1">
    <property type="nucleotide sequence ID" value="XM_010926013.3"/>
</dbReference>
<evidence type="ECO:0000256" key="5">
    <source>
        <dbReference type="ARBA" id="ARBA00023244"/>
    </source>
</evidence>
<dbReference type="FunFam" id="3.40.1010.10:FF:000001">
    <property type="entry name" value="Siroheme synthase"/>
    <property type="match status" value="1"/>
</dbReference>
<dbReference type="KEGG" id="egu:105047195"/>
<dbReference type="GO" id="GO:0019354">
    <property type="term" value="P:siroheme biosynthetic process"/>
    <property type="evidence" value="ECO:0007669"/>
    <property type="project" value="InterPro"/>
</dbReference>
<dbReference type="CDD" id="cd11642">
    <property type="entry name" value="SUMT"/>
    <property type="match status" value="1"/>
</dbReference>
<keyword evidence="3 6" id="KW-0808">Transferase</keyword>
<dbReference type="FunFam" id="3.30.950.10:FF:000001">
    <property type="entry name" value="Siroheme synthase"/>
    <property type="match status" value="1"/>
</dbReference>
<evidence type="ECO:0000256" key="1">
    <source>
        <dbReference type="ARBA" id="ARBA00012162"/>
    </source>
</evidence>
<dbReference type="GO" id="GO:0004851">
    <property type="term" value="F:uroporphyrin-III C-methyltransferase activity"/>
    <property type="evidence" value="ECO:0007669"/>
    <property type="project" value="UniProtKB-EC"/>
</dbReference>
<dbReference type="EC" id="2.1.1.107" evidence="1"/>
<evidence type="ECO:0000256" key="2">
    <source>
        <dbReference type="ARBA" id="ARBA00022603"/>
    </source>
</evidence>
<evidence type="ECO:0000313" key="9">
    <source>
        <dbReference type="RefSeq" id="XP_010924315.1"/>
    </source>
</evidence>
<organism evidence="8 9">
    <name type="scientific">Elaeis guineensis var. tenera</name>
    <name type="common">Oil palm</name>
    <dbReference type="NCBI Taxonomy" id="51953"/>
    <lineage>
        <taxon>Eukaryota</taxon>
        <taxon>Viridiplantae</taxon>
        <taxon>Streptophyta</taxon>
        <taxon>Embryophyta</taxon>
        <taxon>Tracheophyta</taxon>
        <taxon>Spermatophyta</taxon>
        <taxon>Magnoliopsida</taxon>
        <taxon>Liliopsida</taxon>
        <taxon>Arecaceae</taxon>
        <taxon>Arecoideae</taxon>
        <taxon>Cocoseae</taxon>
        <taxon>Elaeidinae</taxon>
        <taxon>Elaeis</taxon>
    </lineage>
</organism>
<proteinExistence type="inferred from homology"/>
<dbReference type="InterPro" id="IPR014776">
    <property type="entry name" value="4pyrrole_Mease_sub2"/>
</dbReference>
<keyword evidence="4" id="KW-0949">S-adenosyl-L-methionine</keyword>
<keyword evidence="8" id="KW-1185">Reference proteome</keyword>
<dbReference type="PROSITE" id="PS00839">
    <property type="entry name" value="SUMT_1"/>
    <property type="match status" value="1"/>
</dbReference>
<dbReference type="SUPFAM" id="SSF53790">
    <property type="entry name" value="Tetrapyrrole methylase"/>
    <property type="match status" value="1"/>
</dbReference>
<dbReference type="Gene3D" id="3.40.1010.10">
    <property type="entry name" value="Cobalt-precorrin-4 Transmethylase, Domain 1"/>
    <property type="match status" value="1"/>
</dbReference>
<dbReference type="PANTHER" id="PTHR45790:SF3">
    <property type="entry name" value="S-ADENOSYL-L-METHIONINE-DEPENDENT UROPORPHYRINOGEN III METHYLTRANSFERASE, CHLOROPLASTIC"/>
    <property type="match status" value="1"/>
</dbReference>
<dbReference type="PROSITE" id="PS00840">
    <property type="entry name" value="SUMT_2"/>
    <property type="match status" value="1"/>
</dbReference>
<evidence type="ECO:0000256" key="4">
    <source>
        <dbReference type="ARBA" id="ARBA00022691"/>
    </source>
</evidence>
<dbReference type="InParanoid" id="A0A6I9RCH7"/>
<dbReference type="Pfam" id="PF00590">
    <property type="entry name" value="TP_methylase"/>
    <property type="match status" value="1"/>
</dbReference>
<dbReference type="InterPro" id="IPR035996">
    <property type="entry name" value="4pyrrol_Methylase_sf"/>
</dbReference>
<dbReference type="Proteomes" id="UP000504607">
    <property type="component" value="Chromosome 6"/>
</dbReference>
<dbReference type="Gene3D" id="3.30.950.10">
    <property type="entry name" value="Methyltransferase, Cobalt-precorrin-4 Transmethylase, Domain 2"/>
    <property type="match status" value="1"/>
</dbReference>
<sequence>MALAAASSSCLLARNLSHFSSSSSSPSLPSSKPSPLSPFFPCRQSQRIVFCSATAAASPSSPFTEKSSAERYRRDSWAYGSGVPLPVSAHQNFSDRENEIALQLPELKRLLEALRAARRAQAAGGRCGPGCVSLVGTGPGDPELLTLKAVRAIEQADLILYDRLVSNDVLGFVRDDAKMLYVGKTAGYHSRTQEEIHELLLSFAEAGANVVRLKGGDPLVFGRGGEEMDFLQKQGIQVKVIPGITSASGIAAELGIPLTHRGVANSVRFLTGHSRNGGMDPLYVAENAADPDSTLVVYMGLSTLPALSSKLMKHGLPVDTPAVAVERGTTPQQRMVFAELKDIVYEVKLADLVSPSLIIIGRVVALSPLWPQSSEEAVVLKTWQRSSSQIE</sequence>
<reference evidence="9" key="1">
    <citation type="submission" date="2025-08" db="UniProtKB">
        <authorList>
            <consortium name="RefSeq"/>
        </authorList>
    </citation>
    <scope>IDENTIFICATION</scope>
</reference>
<dbReference type="PANTHER" id="PTHR45790">
    <property type="entry name" value="SIROHEME SYNTHASE-RELATED"/>
    <property type="match status" value="1"/>
</dbReference>
<gene>
    <name evidence="9" type="primary">LOC105047195</name>
</gene>
<name>A0A6I9RCH7_ELAGV</name>
<evidence type="ECO:0000256" key="3">
    <source>
        <dbReference type="ARBA" id="ARBA00022679"/>
    </source>
</evidence>
<evidence type="ECO:0000259" key="7">
    <source>
        <dbReference type="Pfam" id="PF00590"/>
    </source>
</evidence>
<dbReference type="InterPro" id="IPR000878">
    <property type="entry name" value="4pyrrol_Mease"/>
</dbReference>
<keyword evidence="5" id="KW-0627">Porphyrin biosynthesis</keyword>
<protein>
    <recommendedName>
        <fullName evidence="1">uroporphyrinogen-III C-methyltransferase</fullName>
        <ecNumber evidence="1">2.1.1.107</ecNumber>
    </recommendedName>
</protein>
<comment type="similarity">
    <text evidence="6">Belongs to the precorrin methyltransferase family.</text>
</comment>